<dbReference type="GO" id="GO:0005524">
    <property type="term" value="F:ATP binding"/>
    <property type="evidence" value="ECO:0007669"/>
    <property type="project" value="UniProtKB-KW"/>
</dbReference>
<dbReference type="InterPro" id="IPR000890">
    <property type="entry name" value="Aliphatic_acid_kin_short-chain"/>
</dbReference>
<dbReference type="UniPathway" id="UPA00340">
    <property type="reaction ID" value="UER00458"/>
</dbReference>
<dbReference type="InterPro" id="IPR043129">
    <property type="entry name" value="ATPase_NBD"/>
</dbReference>
<keyword evidence="5 6" id="KW-0067">ATP-binding</keyword>
<comment type="function">
    <text evidence="6">Catalyzes the formation of acetyl phosphate from acetate and ATP. Can also catalyze the reverse reaction.</text>
</comment>
<dbReference type="HAMAP" id="MF_00020">
    <property type="entry name" value="Acetate_kinase"/>
    <property type="match status" value="1"/>
</dbReference>
<proteinExistence type="inferred from homology"/>
<feature type="site" description="Transition state stabilizer" evidence="6">
    <location>
        <position position="179"/>
    </location>
</feature>
<organism evidence="8 9">
    <name type="scientific">Reichenbachiella agariperforans</name>
    <dbReference type="NCBI Taxonomy" id="156994"/>
    <lineage>
        <taxon>Bacteria</taxon>
        <taxon>Pseudomonadati</taxon>
        <taxon>Bacteroidota</taxon>
        <taxon>Cytophagia</taxon>
        <taxon>Cytophagales</taxon>
        <taxon>Reichenbachiellaceae</taxon>
        <taxon>Reichenbachiella</taxon>
    </lineage>
</organism>
<dbReference type="InterPro" id="IPR004372">
    <property type="entry name" value="Ac/propionate_kinase"/>
</dbReference>
<comment type="subcellular location">
    <subcellularLocation>
        <location evidence="6">Cytoplasm</location>
    </subcellularLocation>
</comment>
<dbReference type="Proteomes" id="UP000184474">
    <property type="component" value="Unassembled WGS sequence"/>
</dbReference>
<dbReference type="Pfam" id="PF00871">
    <property type="entry name" value="Acetate_kinase"/>
    <property type="match status" value="1"/>
</dbReference>
<keyword evidence="6" id="KW-0479">Metal-binding</keyword>
<feature type="binding site" evidence="6">
    <location>
        <position position="90"/>
    </location>
    <ligand>
        <name>substrate</name>
    </ligand>
</feature>
<gene>
    <name evidence="6" type="primary">ackA</name>
    <name evidence="8" type="ORF">SAMN04488028_101724</name>
</gene>
<feature type="binding site" evidence="6">
    <location>
        <position position="7"/>
    </location>
    <ligand>
        <name>Mg(2+)</name>
        <dbReference type="ChEBI" id="CHEBI:18420"/>
    </ligand>
</feature>
<dbReference type="EMBL" id="FRAA01000001">
    <property type="protein sequence ID" value="SHJ63035.1"/>
    <property type="molecule type" value="Genomic_DNA"/>
</dbReference>
<dbReference type="NCBIfam" id="TIGR00016">
    <property type="entry name" value="ackA"/>
    <property type="match status" value="1"/>
</dbReference>
<dbReference type="PIRSF" id="PIRSF000722">
    <property type="entry name" value="Acetate_prop_kin"/>
    <property type="match status" value="1"/>
</dbReference>
<feature type="binding site" evidence="6">
    <location>
        <begin position="280"/>
        <end position="282"/>
    </location>
    <ligand>
        <name>ATP</name>
        <dbReference type="ChEBI" id="CHEBI:30616"/>
    </ligand>
</feature>
<evidence type="ECO:0000313" key="9">
    <source>
        <dbReference type="Proteomes" id="UP000184474"/>
    </source>
</evidence>
<comment type="catalytic activity">
    <reaction evidence="6">
        <text>acetate + ATP = acetyl phosphate + ADP</text>
        <dbReference type="Rhea" id="RHEA:11352"/>
        <dbReference type="ChEBI" id="CHEBI:22191"/>
        <dbReference type="ChEBI" id="CHEBI:30089"/>
        <dbReference type="ChEBI" id="CHEBI:30616"/>
        <dbReference type="ChEBI" id="CHEBI:456216"/>
        <dbReference type="EC" id="2.7.2.1"/>
    </reaction>
</comment>
<keyword evidence="6" id="KW-0460">Magnesium</keyword>
<feature type="active site" description="Proton donor/acceptor" evidence="6">
    <location>
        <position position="147"/>
    </location>
</feature>
<dbReference type="RefSeq" id="WP_073119465.1">
    <property type="nucleotide sequence ID" value="NZ_FRAA01000001.1"/>
</dbReference>
<dbReference type="Gene3D" id="3.30.420.40">
    <property type="match status" value="2"/>
</dbReference>
<keyword evidence="2 6" id="KW-0808">Transferase</keyword>
<feature type="binding site" evidence="6">
    <location>
        <begin position="207"/>
        <end position="211"/>
    </location>
    <ligand>
        <name>ATP</name>
        <dbReference type="ChEBI" id="CHEBI:30616"/>
    </ligand>
</feature>
<dbReference type="InterPro" id="IPR023865">
    <property type="entry name" value="Aliphatic_acid_kinase_CS"/>
</dbReference>
<keyword evidence="9" id="KW-1185">Reference proteome</keyword>
<protein>
    <recommendedName>
        <fullName evidence="6">Acetate kinase</fullName>
        <ecNumber evidence="6">2.7.2.1</ecNumber>
    </recommendedName>
    <alternativeName>
        <fullName evidence="6">Acetokinase</fullName>
    </alternativeName>
</protein>
<evidence type="ECO:0000256" key="6">
    <source>
        <dbReference type="HAMAP-Rule" id="MF_00020"/>
    </source>
</evidence>
<dbReference type="PROSITE" id="PS01076">
    <property type="entry name" value="ACETATE_KINASE_2"/>
    <property type="match status" value="1"/>
</dbReference>
<comment type="similarity">
    <text evidence="1 6 7">Belongs to the acetokinase family.</text>
</comment>
<dbReference type="EC" id="2.7.2.1" evidence="6"/>
<evidence type="ECO:0000256" key="7">
    <source>
        <dbReference type="RuleBase" id="RU003835"/>
    </source>
</evidence>
<keyword evidence="4 6" id="KW-0418">Kinase</keyword>
<evidence type="ECO:0000256" key="1">
    <source>
        <dbReference type="ARBA" id="ARBA00008748"/>
    </source>
</evidence>
<dbReference type="GO" id="GO:0008776">
    <property type="term" value="F:acetate kinase activity"/>
    <property type="evidence" value="ECO:0007669"/>
    <property type="project" value="UniProtKB-UniRule"/>
</dbReference>
<dbReference type="PANTHER" id="PTHR21060:SF15">
    <property type="entry name" value="ACETATE KINASE-RELATED"/>
    <property type="match status" value="1"/>
</dbReference>
<dbReference type="PROSITE" id="PS01075">
    <property type="entry name" value="ACETATE_KINASE_1"/>
    <property type="match status" value="1"/>
</dbReference>
<dbReference type="STRING" id="156994.SAMN04488028_101724"/>
<name>A0A1M6KVN2_REIAG</name>
<dbReference type="PRINTS" id="PR00471">
    <property type="entry name" value="ACETATEKNASE"/>
</dbReference>
<feature type="binding site" evidence="6">
    <location>
        <position position="14"/>
    </location>
    <ligand>
        <name>ATP</name>
        <dbReference type="ChEBI" id="CHEBI:30616"/>
    </ligand>
</feature>
<comment type="subunit">
    <text evidence="6">Homodimer.</text>
</comment>
<feature type="binding site" evidence="6">
    <location>
        <begin position="328"/>
        <end position="332"/>
    </location>
    <ligand>
        <name>ATP</name>
        <dbReference type="ChEBI" id="CHEBI:30616"/>
    </ligand>
</feature>
<dbReference type="GO" id="GO:0006083">
    <property type="term" value="P:acetate metabolic process"/>
    <property type="evidence" value="ECO:0007669"/>
    <property type="project" value="TreeGrafter"/>
</dbReference>
<evidence type="ECO:0000313" key="8">
    <source>
        <dbReference type="EMBL" id="SHJ63035.1"/>
    </source>
</evidence>
<reference evidence="9" key="1">
    <citation type="submission" date="2016-11" db="EMBL/GenBank/DDBJ databases">
        <authorList>
            <person name="Varghese N."/>
            <person name="Submissions S."/>
        </authorList>
    </citation>
    <scope>NUCLEOTIDE SEQUENCE [LARGE SCALE GENOMIC DNA]</scope>
    <source>
        <strain evidence="9">DSM 26134</strain>
    </source>
</reference>
<dbReference type="GO" id="GO:0005737">
    <property type="term" value="C:cytoplasm"/>
    <property type="evidence" value="ECO:0007669"/>
    <property type="project" value="UniProtKB-SubCell"/>
</dbReference>
<dbReference type="AlphaFoldDB" id="A0A1M6KVN2"/>
<feature type="binding site" evidence="6">
    <location>
        <position position="380"/>
    </location>
    <ligand>
        <name>Mg(2+)</name>
        <dbReference type="ChEBI" id="CHEBI:18420"/>
    </ligand>
</feature>
<keyword evidence="3 6" id="KW-0547">Nucleotide-binding</keyword>
<keyword evidence="6" id="KW-0963">Cytoplasm</keyword>
<dbReference type="SUPFAM" id="SSF53067">
    <property type="entry name" value="Actin-like ATPase domain"/>
    <property type="match status" value="2"/>
</dbReference>
<dbReference type="PANTHER" id="PTHR21060">
    <property type="entry name" value="ACETATE KINASE"/>
    <property type="match status" value="1"/>
</dbReference>
<sequence length="398" mass="43821">MKILVLNSGSSSLKYQLFDMPAGTVLCAGLVEKIGETEGNLSFEYGTQTVTVNMPFEDHKVALNKVSELLMNPDYKLIQSSDEIAAVGHRVVHGGEHFTASTLIDESVKAEIKELFSLAPLHNPANLQGIEVAETVFSSAKQYAIFDTAFHTTLPEEAYRFAIPEELYQKYGTRVYGFHGTSHRYVSNKAIDYLGLKNKDSKIITIHLGNGCSISAIKNGKSIDTSMGLGPLSGLIMGTRSGDIDPSVIFYLLEQGYEIEQIKTLLNKQSGMKGLTGDNDLRNINTRAKDGDEAALLALKMYAYRIKKYIGSYMTILGGLDAIVFTAGVGENDAVTRKMCCSNLEHFGIDIDDTLNETRKPGLREIQKGKVKILIIPTDEEYEIARQSYHLTQGNNPN</sequence>
<evidence type="ECO:0000256" key="2">
    <source>
        <dbReference type="ARBA" id="ARBA00022679"/>
    </source>
</evidence>
<dbReference type="GO" id="GO:0000287">
    <property type="term" value="F:magnesium ion binding"/>
    <property type="evidence" value="ECO:0007669"/>
    <property type="project" value="UniProtKB-UniRule"/>
</dbReference>
<comment type="pathway">
    <text evidence="6">Metabolic intermediate biosynthesis; acetyl-CoA biosynthesis; acetyl-CoA from acetate: step 1/2.</text>
</comment>
<evidence type="ECO:0000256" key="4">
    <source>
        <dbReference type="ARBA" id="ARBA00022777"/>
    </source>
</evidence>
<accession>A0A1M6KVN2</accession>
<evidence type="ECO:0000256" key="3">
    <source>
        <dbReference type="ARBA" id="ARBA00022741"/>
    </source>
</evidence>
<comment type="cofactor">
    <cofactor evidence="6">
        <name>Mg(2+)</name>
        <dbReference type="ChEBI" id="CHEBI:18420"/>
    </cofactor>
    <cofactor evidence="6">
        <name>Mn(2+)</name>
        <dbReference type="ChEBI" id="CHEBI:29035"/>
    </cofactor>
    <text evidence="6">Mg(2+). Can also accept Mn(2+).</text>
</comment>
<dbReference type="CDD" id="cd24010">
    <property type="entry name" value="ASKHA_NBD_AcK_PK"/>
    <property type="match status" value="1"/>
</dbReference>
<evidence type="ECO:0000256" key="5">
    <source>
        <dbReference type="ARBA" id="ARBA00022840"/>
    </source>
</evidence>
<feature type="site" description="Transition state stabilizer" evidence="6">
    <location>
        <position position="240"/>
    </location>
</feature>
<dbReference type="GO" id="GO:0006085">
    <property type="term" value="P:acetyl-CoA biosynthetic process"/>
    <property type="evidence" value="ECO:0007669"/>
    <property type="project" value="UniProtKB-UniRule"/>
</dbReference>